<reference evidence="1" key="1">
    <citation type="submission" date="2020-11" db="EMBL/GenBank/DDBJ databases">
        <title>Nocardia NEAU-351.nov., a novel actinomycete isolated from the cow dung.</title>
        <authorList>
            <person name="Zhang X."/>
        </authorList>
    </citation>
    <scope>NUCLEOTIDE SEQUENCE</scope>
    <source>
        <strain evidence="1">NEAU-351</strain>
    </source>
</reference>
<protein>
    <submittedName>
        <fullName evidence="1">Uncharacterized protein</fullName>
    </submittedName>
</protein>
<evidence type="ECO:0000313" key="2">
    <source>
        <dbReference type="Proteomes" id="UP000655751"/>
    </source>
</evidence>
<dbReference type="EMBL" id="JADMLG010000001">
    <property type="protein sequence ID" value="MBH0775031.1"/>
    <property type="molecule type" value="Genomic_DNA"/>
</dbReference>
<dbReference type="RefSeq" id="WP_196147358.1">
    <property type="nucleotide sequence ID" value="NZ_JADMLG010000001.1"/>
</dbReference>
<keyword evidence="2" id="KW-1185">Reference proteome</keyword>
<evidence type="ECO:0000313" key="1">
    <source>
        <dbReference type="EMBL" id="MBH0775031.1"/>
    </source>
</evidence>
<gene>
    <name evidence="1" type="ORF">IT779_01860</name>
</gene>
<organism evidence="1 2">
    <name type="scientific">Nocardia bovistercoris</name>
    <dbReference type="NCBI Taxonomy" id="2785916"/>
    <lineage>
        <taxon>Bacteria</taxon>
        <taxon>Bacillati</taxon>
        <taxon>Actinomycetota</taxon>
        <taxon>Actinomycetes</taxon>
        <taxon>Mycobacteriales</taxon>
        <taxon>Nocardiaceae</taxon>
        <taxon>Nocardia</taxon>
    </lineage>
</organism>
<sequence length="73" mass="7331">MPTSDESLGLAEQIVTDTQAVVARLATLKADIDVLSNLAQGLAMTVVAAVPTPAPTEEGLDATVSLGSAPEVV</sequence>
<dbReference type="AlphaFoldDB" id="A0A931I6D1"/>
<comment type="caution">
    <text evidence="1">The sequence shown here is derived from an EMBL/GenBank/DDBJ whole genome shotgun (WGS) entry which is preliminary data.</text>
</comment>
<name>A0A931I6D1_9NOCA</name>
<accession>A0A931I6D1</accession>
<dbReference type="Proteomes" id="UP000655751">
    <property type="component" value="Unassembled WGS sequence"/>
</dbReference>
<proteinExistence type="predicted"/>